<keyword evidence="2" id="KW-1185">Reference proteome</keyword>
<dbReference type="EMBL" id="AP019308">
    <property type="protein sequence ID" value="BBH19749.1"/>
    <property type="molecule type" value="Genomic_DNA"/>
</dbReference>
<keyword evidence="1" id="KW-0032">Aminotransferase</keyword>
<dbReference type="Pfam" id="PF00266">
    <property type="entry name" value="Aminotran_5"/>
    <property type="match status" value="1"/>
</dbReference>
<dbReference type="SUPFAM" id="SSF53383">
    <property type="entry name" value="PLP-dependent transferases"/>
    <property type="match status" value="1"/>
</dbReference>
<gene>
    <name evidence="1" type="ORF">Back11_10940</name>
</gene>
<dbReference type="PANTHER" id="PTHR43586">
    <property type="entry name" value="CYSTEINE DESULFURASE"/>
    <property type="match status" value="1"/>
</dbReference>
<organism evidence="1 2">
    <name type="scientific">Paenibacillus baekrokdamisoli</name>
    <dbReference type="NCBI Taxonomy" id="1712516"/>
    <lineage>
        <taxon>Bacteria</taxon>
        <taxon>Bacillati</taxon>
        <taxon>Bacillota</taxon>
        <taxon>Bacilli</taxon>
        <taxon>Bacillales</taxon>
        <taxon>Paenibacillaceae</taxon>
        <taxon>Paenibacillus</taxon>
    </lineage>
</organism>
<dbReference type="GO" id="GO:0008483">
    <property type="term" value="F:transaminase activity"/>
    <property type="evidence" value="ECO:0007669"/>
    <property type="project" value="UniProtKB-KW"/>
</dbReference>
<accession>A0A3G9J9U9</accession>
<reference evidence="1 2" key="1">
    <citation type="submission" date="2018-11" db="EMBL/GenBank/DDBJ databases">
        <title>Complete genome sequence of Paenibacillus baekrokdamisoli strain KCTC 33723.</title>
        <authorList>
            <person name="Kang S.W."/>
            <person name="Lee K.C."/>
            <person name="Kim K.K."/>
            <person name="Kim J.S."/>
            <person name="Kim D.S."/>
            <person name="Ko S.H."/>
            <person name="Yang S.H."/>
            <person name="Lee J.S."/>
        </authorList>
    </citation>
    <scope>NUCLEOTIDE SEQUENCE [LARGE SCALE GENOMIC DNA]</scope>
    <source>
        <strain evidence="1 2">KCTC 33723</strain>
    </source>
</reference>
<dbReference type="InterPro" id="IPR015424">
    <property type="entry name" value="PyrdxlP-dep_Trfase"/>
</dbReference>
<dbReference type="Gene3D" id="3.40.640.10">
    <property type="entry name" value="Type I PLP-dependent aspartate aminotransferase-like (Major domain)"/>
    <property type="match status" value="1"/>
</dbReference>
<dbReference type="AlphaFoldDB" id="A0A3G9J9U9"/>
<name>A0A3G9J9U9_9BACL</name>
<protein>
    <submittedName>
        <fullName evidence="1">Aminotransferase</fullName>
    </submittedName>
</protein>
<keyword evidence="1" id="KW-0808">Transferase</keyword>
<dbReference type="KEGG" id="pbk:Back11_10940"/>
<dbReference type="Proteomes" id="UP000275368">
    <property type="component" value="Chromosome"/>
</dbReference>
<dbReference type="RefSeq" id="WP_125654319.1">
    <property type="nucleotide sequence ID" value="NZ_AP019308.1"/>
</dbReference>
<evidence type="ECO:0000313" key="1">
    <source>
        <dbReference type="EMBL" id="BBH19749.1"/>
    </source>
</evidence>
<dbReference type="InterPro" id="IPR015421">
    <property type="entry name" value="PyrdxlP-dep_Trfase_major"/>
</dbReference>
<evidence type="ECO:0000313" key="2">
    <source>
        <dbReference type="Proteomes" id="UP000275368"/>
    </source>
</evidence>
<dbReference type="InterPro" id="IPR000192">
    <property type="entry name" value="Aminotrans_V_dom"/>
</dbReference>
<dbReference type="OrthoDB" id="513408at2"/>
<dbReference type="Gene3D" id="3.90.1150.10">
    <property type="entry name" value="Aspartate Aminotransferase, domain 1"/>
    <property type="match status" value="1"/>
</dbReference>
<dbReference type="PANTHER" id="PTHR43586:SF15">
    <property type="entry name" value="BLR3095 PROTEIN"/>
    <property type="match status" value="1"/>
</dbReference>
<sequence length="380" mass="42993">MNAWINKKSFVGLEDCTWFYNGAEAPPLQGCLDAVAEYFNYRGKGPHGRENNTKIEQACKVNLARLLNGKPSDIALLSNSSEIISMIAQSFAFNKGDNIVINDLEFPSGVLPWVLLKQQGLEVRVVHHKQWQVTVDDIMEQVDERTRLVMTSHVSYLSGARLDYRSLYAQLKKTNALLLLDATQSLGAVPVDMNETDFVVCSSYKWLLSLHGMGILGVNQARTAEFQPRAIGWRSVHDMFGSERFESVKFHEDARRFELGYPSYATVYATRFSTDLLLEHGIDRIEQHILKLGSKVIDRLLICGYEVMTPKDPDNRAGNISVVAKEGEAIARYLSEHNVYVWGGDGRFRISIHVFNDEEDIDKLFHALESFNNVRESAIK</sequence>
<dbReference type="InterPro" id="IPR015422">
    <property type="entry name" value="PyrdxlP-dep_Trfase_small"/>
</dbReference>
<proteinExistence type="predicted"/>